<dbReference type="Pfam" id="PF08543">
    <property type="entry name" value="Phos_pyr_kin"/>
    <property type="match status" value="1"/>
</dbReference>
<reference evidence="7 8" key="1">
    <citation type="submission" date="2018-08" db="EMBL/GenBank/DDBJ databases">
        <title>A genome reference for cultivated species of the human gut microbiota.</title>
        <authorList>
            <person name="Zou Y."/>
            <person name="Xue W."/>
            <person name="Luo G."/>
        </authorList>
    </citation>
    <scope>NUCLEOTIDE SEQUENCE [LARGE SCALE GENOMIC DNA]</scope>
    <source>
        <strain evidence="7 8">AF37-2AT</strain>
    </source>
</reference>
<evidence type="ECO:0000313" key="7">
    <source>
        <dbReference type="EMBL" id="RGE90095.1"/>
    </source>
</evidence>
<dbReference type="PANTHER" id="PTHR10534">
    <property type="entry name" value="PYRIDOXAL KINASE"/>
    <property type="match status" value="1"/>
</dbReference>
<dbReference type="GO" id="GO:0005829">
    <property type="term" value="C:cytosol"/>
    <property type="evidence" value="ECO:0007669"/>
    <property type="project" value="TreeGrafter"/>
</dbReference>
<dbReference type="InterPro" id="IPR004625">
    <property type="entry name" value="PyrdxlKinase"/>
</dbReference>
<accession>A0A3E3K668</accession>
<dbReference type="PANTHER" id="PTHR10534:SF2">
    <property type="entry name" value="PYRIDOXAL KINASE"/>
    <property type="match status" value="1"/>
</dbReference>
<dbReference type="InterPro" id="IPR029056">
    <property type="entry name" value="Ribokinase-like"/>
</dbReference>
<evidence type="ECO:0000256" key="1">
    <source>
        <dbReference type="ARBA" id="ARBA00012104"/>
    </source>
</evidence>
<proteinExistence type="predicted"/>
<dbReference type="AlphaFoldDB" id="A0A3E3K668"/>
<name>A0A3E3K668_9FIRM</name>
<dbReference type="Gene3D" id="3.40.1190.20">
    <property type="match status" value="1"/>
</dbReference>
<dbReference type="SUPFAM" id="SSF53613">
    <property type="entry name" value="Ribokinase-like"/>
    <property type="match status" value="1"/>
</dbReference>
<evidence type="ECO:0000256" key="2">
    <source>
        <dbReference type="ARBA" id="ARBA00022679"/>
    </source>
</evidence>
<protein>
    <recommendedName>
        <fullName evidence="1">pyridoxal kinase</fullName>
        <ecNumber evidence="1">2.7.1.35</ecNumber>
    </recommendedName>
</protein>
<dbReference type="GO" id="GO:0005524">
    <property type="term" value="F:ATP binding"/>
    <property type="evidence" value="ECO:0007669"/>
    <property type="project" value="UniProtKB-KW"/>
</dbReference>
<comment type="caution">
    <text evidence="7">The sequence shown here is derived from an EMBL/GenBank/DDBJ whole genome shotgun (WGS) entry which is preliminary data.</text>
</comment>
<evidence type="ECO:0000256" key="4">
    <source>
        <dbReference type="ARBA" id="ARBA00022777"/>
    </source>
</evidence>
<dbReference type="GO" id="GO:0008478">
    <property type="term" value="F:pyridoxal kinase activity"/>
    <property type="evidence" value="ECO:0007669"/>
    <property type="project" value="UniProtKB-EC"/>
</dbReference>
<evidence type="ECO:0000313" key="8">
    <source>
        <dbReference type="Proteomes" id="UP000261080"/>
    </source>
</evidence>
<evidence type="ECO:0000256" key="3">
    <source>
        <dbReference type="ARBA" id="ARBA00022741"/>
    </source>
</evidence>
<gene>
    <name evidence="7" type="ORF">DW016_02255</name>
</gene>
<keyword evidence="3" id="KW-0547">Nucleotide-binding</keyword>
<dbReference type="EMBL" id="QVLX01000001">
    <property type="protein sequence ID" value="RGE90095.1"/>
    <property type="molecule type" value="Genomic_DNA"/>
</dbReference>
<dbReference type="GO" id="GO:0009443">
    <property type="term" value="P:pyridoxal 5'-phosphate salvage"/>
    <property type="evidence" value="ECO:0007669"/>
    <property type="project" value="InterPro"/>
</dbReference>
<dbReference type="GeneID" id="97192619"/>
<keyword evidence="5" id="KW-0067">ATP-binding</keyword>
<dbReference type="OrthoDB" id="9800808at2"/>
<dbReference type="EC" id="2.7.1.35" evidence="1"/>
<keyword evidence="4" id="KW-0418">Kinase</keyword>
<organism evidence="7 8">
    <name type="scientific">Sellimonas intestinalis</name>
    <dbReference type="NCBI Taxonomy" id="1653434"/>
    <lineage>
        <taxon>Bacteria</taxon>
        <taxon>Bacillati</taxon>
        <taxon>Bacillota</taxon>
        <taxon>Clostridia</taxon>
        <taxon>Lachnospirales</taxon>
        <taxon>Lachnospiraceae</taxon>
        <taxon>Sellimonas</taxon>
    </lineage>
</organism>
<dbReference type="Proteomes" id="UP000261080">
    <property type="component" value="Unassembled WGS sequence"/>
</dbReference>
<keyword evidence="8" id="KW-1185">Reference proteome</keyword>
<evidence type="ECO:0000256" key="5">
    <source>
        <dbReference type="ARBA" id="ARBA00022840"/>
    </source>
</evidence>
<keyword evidence="2" id="KW-0808">Transferase</keyword>
<sequence>MKRMLLIHDLCSVGKAAMMNMIPVLSVMGIEVCPLPTMLLSTHTGGFGKPEILPVPGNYLKESLRHFQRENITFDCVFVGYLGNVPMVETVLELLKTGPAPFVICDPIMGDHGKYYSNFDDSYREALCALLGEADLLLPNLTEAALLSGVPYEEGMTGEGLHAIVSRLCEMGMKKGIITGTNVGEHRIGMAIVEGGFVEQYTETEVLYQSHGTGDLFDAVLAGAILKGATLKEAAFQAHNFVAACLQEKAGQAGNERDGLPFEQLLGKLV</sequence>
<feature type="domain" description="Pyridoxamine kinase/Phosphomethylpyrimidine kinase" evidence="6">
    <location>
        <begin position="50"/>
        <end position="249"/>
    </location>
</feature>
<dbReference type="RefSeq" id="WP_024732479.1">
    <property type="nucleotide sequence ID" value="NZ_CALBAT010000002.1"/>
</dbReference>
<evidence type="ECO:0000259" key="6">
    <source>
        <dbReference type="Pfam" id="PF08543"/>
    </source>
</evidence>
<dbReference type="InterPro" id="IPR013749">
    <property type="entry name" value="PM/HMP-P_kinase-1"/>
</dbReference>